<dbReference type="Gramene" id="OE9A071028T1">
    <property type="protein sequence ID" value="OE9A071028C1"/>
    <property type="gene ID" value="OE9A071028"/>
</dbReference>
<dbReference type="EMBL" id="CACTIH010002087">
    <property type="protein sequence ID" value="CAA2973166.1"/>
    <property type="molecule type" value="Genomic_DNA"/>
</dbReference>
<reference evidence="1 2" key="1">
    <citation type="submission" date="2019-12" db="EMBL/GenBank/DDBJ databases">
        <authorList>
            <person name="Alioto T."/>
            <person name="Alioto T."/>
            <person name="Gomez Garrido J."/>
        </authorList>
    </citation>
    <scope>NUCLEOTIDE SEQUENCE [LARGE SCALE GENOMIC DNA]</scope>
</reference>
<evidence type="ECO:0000313" key="1">
    <source>
        <dbReference type="EMBL" id="CAA2973166.1"/>
    </source>
</evidence>
<organism evidence="1 2">
    <name type="scientific">Olea europaea subsp. europaea</name>
    <dbReference type="NCBI Taxonomy" id="158383"/>
    <lineage>
        <taxon>Eukaryota</taxon>
        <taxon>Viridiplantae</taxon>
        <taxon>Streptophyta</taxon>
        <taxon>Embryophyta</taxon>
        <taxon>Tracheophyta</taxon>
        <taxon>Spermatophyta</taxon>
        <taxon>Magnoliopsida</taxon>
        <taxon>eudicotyledons</taxon>
        <taxon>Gunneridae</taxon>
        <taxon>Pentapetalae</taxon>
        <taxon>asterids</taxon>
        <taxon>lamiids</taxon>
        <taxon>Lamiales</taxon>
        <taxon>Oleaceae</taxon>
        <taxon>Oleeae</taxon>
        <taxon>Olea</taxon>
    </lineage>
</organism>
<keyword evidence="2" id="KW-1185">Reference proteome</keyword>
<gene>
    <name evidence="1" type="ORF">OLEA9_A071028</name>
</gene>
<proteinExistence type="predicted"/>
<name>A0A8S0R433_OLEEU</name>
<accession>A0A8S0R433</accession>
<sequence length="86" mass="10529">MRTMRTVETMKTMSKHHHRKLDFEFKRGNKRLFWGKKRRREETHSLVFIIVTRHQKQKMADYNKNLAFIWSSIPNTIARLDLVRDS</sequence>
<evidence type="ECO:0000313" key="2">
    <source>
        <dbReference type="Proteomes" id="UP000594638"/>
    </source>
</evidence>
<dbReference type="AlphaFoldDB" id="A0A8S0R433"/>
<protein>
    <submittedName>
        <fullName evidence="1">Uncharacterized protein</fullName>
    </submittedName>
</protein>
<dbReference type="Proteomes" id="UP000594638">
    <property type="component" value="Unassembled WGS sequence"/>
</dbReference>
<comment type="caution">
    <text evidence="1">The sequence shown here is derived from an EMBL/GenBank/DDBJ whole genome shotgun (WGS) entry which is preliminary data.</text>
</comment>